<reference evidence="3 4" key="1">
    <citation type="journal article" date="2011" name="J. Bacteriol.">
        <title>Genome sequence of 'Pedosphaera parvula' Ellin514, an aerobic Verrucomicrobial isolate from pasture soil.</title>
        <authorList>
            <person name="Kant R."/>
            <person name="van Passel M.W."/>
            <person name="Sangwan P."/>
            <person name="Palva A."/>
            <person name="Lucas S."/>
            <person name="Copeland A."/>
            <person name="Lapidus A."/>
            <person name="Glavina Del Rio T."/>
            <person name="Dalin E."/>
            <person name="Tice H."/>
            <person name="Bruce D."/>
            <person name="Goodwin L."/>
            <person name="Pitluck S."/>
            <person name="Chertkov O."/>
            <person name="Larimer F.W."/>
            <person name="Land M.L."/>
            <person name="Hauser L."/>
            <person name="Brettin T.S."/>
            <person name="Detter J.C."/>
            <person name="Han S."/>
            <person name="de Vos W.M."/>
            <person name="Janssen P.H."/>
            <person name="Smidt H."/>
        </authorList>
    </citation>
    <scope>NUCLEOTIDE SEQUENCE [LARGE SCALE GENOMIC DNA]</scope>
    <source>
        <strain evidence="3 4">Ellin514</strain>
    </source>
</reference>
<accession>B9XAD0</accession>
<evidence type="ECO:0000313" key="4">
    <source>
        <dbReference type="Proteomes" id="UP000003688"/>
    </source>
</evidence>
<dbReference type="Pfam" id="PF00400">
    <property type="entry name" value="WD40"/>
    <property type="match status" value="1"/>
</dbReference>
<comment type="caution">
    <text evidence="3">The sequence shown here is derived from an EMBL/GenBank/DDBJ whole genome shotgun (WGS) entry which is preliminary data.</text>
</comment>
<keyword evidence="4" id="KW-1185">Reference proteome</keyword>
<dbReference type="SUPFAM" id="SSF50998">
    <property type="entry name" value="Quinoprotein alcohol dehydrogenase-like"/>
    <property type="match status" value="1"/>
</dbReference>
<dbReference type="InterPro" id="IPR001680">
    <property type="entry name" value="WD40_rpt"/>
</dbReference>
<dbReference type="RefSeq" id="WP_007412778.1">
    <property type="nucleotide sequence ID" value="NZ_ABOX02000001.1"/>
</dbReference>
<dbReference type="InterPro" id="IPR011047">
    <property type="entry name" value="Quinoprotein_ADH-like_sf"/>
</dbReference>
<dbReference type="OrthoDB" id="511103at2"/>
<feature type="signal peptide" evidence="2">
    <location>
        <begin position="1"/>
        <end position="29"/>
    </location>
</feature>
<organism evidence="3 4">
    <name type="scientific">Pedosphaera parvula (strain Ellin514)</name>
    <dbReference type="NCBI Taxonomy" id="320771"/>
    <lineage>
        <taxon>Bacteria</taxon>
        <taxon>Pseudomonadati</taxon>
        <taxon>Verrucomicrobiota</taxon>
        <taxon>Pedosphaerae</taxon>
        <taxon>Pedosphaerales</taxon>
        <taxon>Pedosphaeraceae</taxon>
        <taxon>Pedosphaera</taxon>
    </lineage>
</organism>
<evidence type="ECO:0008006" key="5">
    <source>
        <dbReference type="Google" id="ProtNLM"/>
    </source>
</evidence>
<feature type="chain" id="PRO_5002893096" description="WD-40 repeat protein" evidence="2">
    <location>
        <begin position="30"/>
        <end position="524"/>
    </location>
</feature>
<evidence type="ECO:0000256" key="2">
    <source>
        <dbReference type="SAM" id="SignalP"/>
    </source>
</evidence>
<keyword evidence="1" id="KW-0853">WD repeat</keyword>
<dbReference type="Proteomes" id="UP000003688">
    <property type="component" value="Unassembled WGS sequence"/>
</dbReference>
<dbReference type="PROSITE" id="PS50082">
    <property type="entry name" value="WD_REPEATS_2"/>
    <property type="match status" value="1"/>
</dbReference>
<evidence type="ECO:0000313" key="3">
    <source>
        <dbReference type="EMBL" id="EEF63471.1"/>
    </source>
</evidence>
<sequence precursor="true">MVIDTRPALKGSILLFVLSTLLACLSASAIQEPPPFWKSGTSHERTDYERWVTNYARKDLTKMVASDGTAQLKLVITALEGEESVQSADVFRTSILRFVTELSTSGQVRGFTYSYMSTKGSSGTPIPAADLKRLDKLLARLPEDGFHLPPPGRRMLLQAVSGQRLVTRVYDLANTPDIVWEILRLSGCAMNSWVPKFKSQSVIDTRVSQFDGFCALSPSGREILYAQANGPLQVWEPTTHELLAEIPLDYLGNRAAFSPDGSLVVIGNSPCICLETRTWSIIKKFPRFQRGKQEYILVPQFTHDGSHLLLQSSQYPLQIYDVRSWQQVDASPEVPEGATQYVPSNNGKRAVVRLQTGALVLWDTVGRRQIAVLDNNTYLSHVSFAPDDSQVAVSTAQIWGYLDFGGSPRVRIWKTKNGELLHELRPNIRMIDGGVDGLIWSPDGHYVLAAIYGTFTRNISVFSTKTGQHRGDFEDCGKVTGMALLPDGKQLVTGSEFGRIHFWDFETGLKSIKAFEASLAPLRD</sequence>
<dbReference type="PANTHER" id="PTHR19879:SF9">
    <property type="entry name" value="TRANSCRIPTION INITIATION FACTOR TFIID SUBUNIT 5"/>
    <property type="match status" value="1"/>
</dbReference>
<dbReference type="InterPro" id="IPR015943">
    <property type="entry name" value="WD40/YVTN_repeat-like_dom_sf"/>
</dbReference>
<dbReference type="AlphaFoldDB" id="B9XAD0"/>
<dbReference type="PROSITE" id="PS51257">
    <property type="entry name" value="PROKAR_LIPOPROTEIN"/>
    <property type="match status" value="1"/>
</dbReference>
<dbReference type="STRING" id="320771.Cflav_PD6106"/>
<protein>
    <recommendedName>
        <fullName evidence="5">WD-40 repeat protein</fullName>
    </recommendedName>
</protein>
<proteinExistence type="predicted"/>
<evidence type="ECO:0000256" key="1">
    <source>
        <dbReference type="PROSITE-ProRule" id="PRU00221"/>
    </source>
</evidence>
<dbReference type="Gene3D" id="2.130.10.10">
    <property type="entry name" value="YVTN repeat-like/Quinoprotein amine dehydrogenase"/>
    <property type="match status" value="2"/>
</dbReference>
<gene>
    <name evidence="3" type="ORF">Cflav_PD6106</name>
</gene>
<name>B9XAD0_PEDPL</name>
<dbReference type="PANTHER" id="PTHR19879">
    <property type="entry name" value="TRANSCRIPTION INITIATION FACTOR TFIID"/>
    <property type="match status" value="1"/>
</dbReference>
<keyword evidence="2" id="KW-0732">Signal</keyword>
<feature type="repeat" description="WD" evidence="1">
    <location>
        <begin position="479"/>
        <end position="513"/>
    </location>
</feature>
<dbReference type="EMBL" id="ABOX02000001">
    <property type="protein sequence ID" value="EEF63471.1"/>
    <property type="molecule type" value="Genomic_DNA"/>
</dbReference>